<evidence type="ECO:0000313" key="2">
    <source>
        <dbReference type="EMBL" id="MDQ1150912.1"/>
    </source>
</evidence>
<comment type="caution">
    <text evidence="2">The sequence shown here is derived from an EMBL/GenBank/DDBJ whole genome shotgun (WGS) entry which is preliminary data.</text>
</comment>
<reference evidence="2 3" key="1">
    <citation type="submission" date="2023-07" db="EMBL/GenBank/DDBJ databases">
        <title>Functional and genomic diversity of the sorghum phyllosphere microbiome.</title>
        <authorList>
            <person name="Shade A."/>
        </authorList>
    </citation>
    <scope>NUCLEOTIDE SEQUENCE [LARGE SCALE GENOMIC DNA]</scope>
    <source>
        <strain evidence="2 3">SORGH_AS_0892</strain>
    </source>
</reference>
<gene>
    <name evidence="2" type="ORF">QE382_002896</name>
</gene>
<accession>A0ABU0U7I3</accession>
<keyword evidence="3" id="KW-1185">Reference proteome</keyword>
<feature type="transmembrane region" description="Helical" evidence="1">
    <location>
        <begin position="70"/>
        <end position="88"/>
    </location>
</feature>
<evidence type="ECO:0008006" key="4">
    <source>
        <dbReference type="Google" id="ProtNLM"/>
    </source>
</evidence>
<name>A0ABU0U7I3_9SPHI</name>
<dbReference type="EMBL" id="JAUTBA010000001">
    <property type="protein sequence ID" value="MDQ1150912.1"/>
    <property type="molecule type" value="Genomic_DNA"/>
</dbReference>
<feature type="transmembrane region" description="Helical" evidence="1">
    <location>
        <begin position="108"/>
        <end position="133"/>
    </location>
</feature>
<sequence length="242" mass="27006">MKYSVVICRFPRYYHISTDLLLLNVVRFKNLESKDFPLFFLFLSMKESNPSLGNAQELTINAVQAQLRSFAYFLPFALIFGFAFYALWPQKLSIANYKAAFPSGTAGIASLILIIIAGVIVHELIHGIIWARYAASGFRSIRFGILWKSITPYCHCKEPLKVRDYQIGAAAPGIILGILPSVVALFLGNILWLAFGLFFTMAAGGDLMIILVLNKQGRANLVQDHPSKIGCLIYPKEGLNRQ</sequence>
<evidence type="ECO:0000256" key="1">
    <source>
        <dbReference type="SAM" id="Phobius"/>
    </source>
</evidence>
<dbReference type="InterPro" id="IPR021683">
    <property type="entry name" value="DUF3267"/>
</dbReference>
<dbReference type="RefSeq" id="WP_307186477.1">
    <property type="nucleotide sequence ID" value="NZ_JAUTBA010000001.1"/>
</dbReference>
<keyword evidence="1" id="KW-1133">Transmembrane helix</keyword>
<feature type="transmembrane region" description="Helical" evidence="1">
    <location>
        <begin position="167"/>
        <end position="187"/>
    </location>
</feature>
<dbReference type="Proteomes" id="UP001244640">
    <property type="component" value="Unassembled WGS sequence"/>
</dbReference>
<keyword evidence="1" id="KW-0472">Membrane</keyword>
<dbReference type="Pfam" id="PF11667">
    <property type="entry name" value="DUF3267"/>
    <property type="match status" value="1"/>
</dbReference>
<protein>
    <recommendedName>
        <fullName evidence="4">Zincin peptidase</fullName>
    </recommendedName>
</protein>
<evidence type="ECO:0000313" key="3">
    <source>
        <dbReference type="Proteomes" id="UP001244640"/>
    </source>
</evidence>
<keyword evidence="1" id="KW-0812">Transmembrane</keyword>
<proteinExistence type="predicted"/>
<feature type="transmembrane region" description="Helical" evidence="1">
    <location>
        <begin position="193"/>
        <end position="213"/>
    </location>
</feature>
<organism evidence="2 3">
    <name type="scientific">Sphingobacterium zeae</name>
    <dbReference type="NCBI Taxonomy" id="1776859"/>
    <lineage>
        <taxon>Bacteria</taxon>
        <taxon>Pseudomonadati</taxon>
        <taxon>Bacteroidota</taxon>
        <taxon>Sphingobacteriia</taxon>
        <taxon>Sphingobacteriales</taxon>
        <taxon>Sphingobacteriaceae</taxon>
        <taxon>Sphingobacterium</taxon>
    </lineage>
</organism>